<gene>
    <name evidence="6" type="ORF">PENTCL1PPCAC_10182</name>
</gene>
<keyword evidence="2" id="KW-0862">Zinc</keyword>
<name>A0AAV5T0B4_9BILA</name>
<dbReference type="AlphaFoldDB" id="A0AAV5T0B4"/>
<dbReference type="InterPro" id="IPR013083">
    <property type="entry name" value="Znf_RING/FYVE/PHD"/>
</dbReference>
<feature type="non-terminal residue" evidence="6">
    <location>
        <position position="112"/>
    </location>
</feature>
<dbReference type="GO" id="GO:0008270">
    <property type="term" value="F:zinc ion binding"/>
    <property type="evidence" value="ECO:0007669"/>
    <property type="project" value="UniProtKB-KW"/>
</dbReference>
<keyword evidence="7" id="KW-1185">Reference proteome</keyword>
<keyword evidence="1 3" id="KW-0479">Metal-binding</keyword>
<keyword evidence="1 3" id="KW-0863">Zinc-finger</keyword>
<protein>
    <recommendedName>
        <fullName evidence="5">RING-type domain-containing protein</fullName>
    </recommendedName>
</protein>
<dbReference type="SUPFAM" id="SSF57850">
    <property type="entry name" value="RING/U-box"/>
    <property type="match status" value="1"/>
</dbReference>
<dbReference type="PROSITE" id="PS50089">
    <property type="entry name" value="ZF_RING_2"/>
    <property type="match status" value="1"/>
</dbReference>
<evidence type="ECO:0000313" key="6">
    <source>
        <dbReference type="EMBL" id="GMS88007.1"/>
    </source>
</evidence>
<evidence type="ECO:0000256" key="3">
    <source>
        <dbReference type="PROSITE-ProRule" id="PRU00175"/>
    </source>
</evidence>
<dbReference type="Gene3D" id="3.30.40.10">
    <property type="entry name" value="Zinc/RING finger domain, C3HC4 (zinc finger)"/>
    <property type="match status" value="1"/>
</dbReference>
<evidence type="ECO:0000313" key="7">
    <source>
        <dbReference type="Proteomes" id="UP001432027"/>
    </source>
</evidence>
<proteinExistence type="predicted"/>
<evidence type="ECO:0000256" key="2">
    <source>
        <dbReference type="ARBA" id="ARBA00022833"/>
    </source>
</evidence>
<evidence type="ECO:0000256" key="1">
    <source>
        <dbReference type="ARBA" id="ARBA00022771"/>
    </source>
</evidence>
<comment type="caution">
    <text evidence="6">The sequence shown here is derived from an EMBL/GenBank/DDBJ whole genome shotgun (WGS) entry which is preliminary data.</text>
</comment>
<feature type="domain" description="RING-type" evidence="5">
    <location>
        <begin position="36"/>
        <end position="81"/>
    </location>
</feature>
<sequence length="112" mass="12357">SMTLEVEPSSGTSVTQNSDSFAAADTSPDETEEPSCGICFEPLSIMRSVKMDPCSHRFHRSCSLRWFEANDRVSVFYSICRSKVSQNMGEDGKAIPGTYPFEEKAVSCSEAR</sequence>
<feature type="compositionally biased region" description="Polar residues" evidence="4">
    <location>
        <begin position="1"/>
        <end position="20"/>
    </location>
</feature>
<feature type="non-terminal residue" evidence="6">
    <location>
        <position position="1"/>
    </location>
</feature>
<dbReference type="Pfam" id="PF13639">
    <property type="entry name" value="zf-RING_2"/>
    <property type="match status" value="1"/>
</dbReference>
<dbReference type="EMBL" id="BTSX01000003">
    <property type="protein sequence ID" value="GMS88007.1"/>
    <property type="molecule type" value="Genomic_DNA"/>
</dbReference>
<dbReference type="InterPro" id="IPR001841">
    <property type="entry name" value="Znf_RING"/>
</dbReference>
<accession>A0AAV5T0B4</accession>
<feature type="region of interest" description="Disordered" evidence="4">
    <location>
        <begin position="1"/>
        <end position="35"/>
    </location>
</feature>
<dbReference type="Proteomes" id="UP001432027">
    <property type="component" value="Unassembled WGS sequence"/>
</dbReference>
<evidence type="ECO:0000256" key="4">
    <source>
        <dbReference type="SAM" id="MobiDB-lite"/>
    </source>
</evidence>
<organism evidence="6 7">
    <name type="scientific">Pristionchus entomophagus</name>
    <dbReference type="NCBI Taxonomy" id="358040"/>
    <lineage>
        <taxon>Eukaryota</taxon>
        <taxon>Metazoa</taxon>
        <taxon>Ecdysozoa</taxon>
        <taxon>Nematoda</taxon>
        <taxon>Chromadorea</taxon>
        <taxon>Rhabditida</taxon>
        <taxon>Rhabditina</taxon>
        <taxon>Diplogasteromorpha</taxon>
        <taxon>Diplogasteroidea</taxon>
        <taxon>Neodiplogasteridae</taxon>
        <taxon>Pristionchus</taxon>
    </lineage>
</organism>
<evidence type="ECO:0000259" key="5">
    <source>
        <dbReference type="PROSITE" id="PS50089"/>
    </source>
</evidence>
<reference evidence="6" key="1">
    <citation type="submission" date="2023-10" db="EMBL/GenBank/DDBJ databases">
        <title>Genome assembly of Pristionchus species.</title>
        <authorList>
            <person name="Yoshida K."/>
            <person name="Sommer R.J."/>
        </authorList>
    </citation>
    <scope>NUCLEOTIDE SEQUENCE</scope>
    <source>
        <strain evidence="6">RS0144</strain>
    </source>
</reference>